<dbReference type="RefSeq" id="WP_127312429.1">
    <property type="nucleotide sequence ID" value="NZ_BRUA01000001.1"/>
</dbReference>
<organism evidence="1 2">
    <name type="scientific">Enterobacter kobei</name>
    <dbReference type="NCBI Taxonomy" id="208224"/>
    <lineage>
        <taxon>Bacteria</taxon>
        <taxon>Pseudomonadati</taxon>
        <taxon>Pseudomonadota</taxon>
        <taxon>Gammaproteobacteria</taxon>
        <taxon>Enterobacterales</taxon>
        <taxon>Enterobacteriaceae</taxon>
        <taxon>Enterobacter</taxon>
        <taxon>Enterobacter cloacae complex</taxon>
    </lineage>
</organism>
<proteinExistence type="predicted"/>
<name>A0AAJ6IT62_9ENTR</name>
<sequence>MLKAALAGTSKRTKKRNCACGRGVFPGHYDWFTIRRVFAMERALTVIPIVLSCSACISHPAQFQSLTVKVEKNVPCFGISNDMRLSEPVLVYEPSISRRVGNKWEIAVSPGTFPSTHILNSEECLRWDKVDWQSGEYDVVLKARTHNTELRYAARFILSVNAKGELSLAKTE</sequence>
<gene>
    <name evidence="1" type="ORF">M2B19_13925</name>
</gene>
<dbReference type="Proteomes" id="UP001228563">
    <property type="component" value="Chromosome"/>
</dbReference>
<accession>A0AAJ6IT62</accession>
<dbReference type="AlphaFoldDB" id="A0AAJ6IT62"/>
<reference evidence="1" key="1">
    <citation type="submission" date="2022-04" db="EMBL/GenBank/DDBJ databases">
        <title>Co-occurrence of mcr-9 and blaNDM-1 in multidrug-resistant Enterobacter kobei strain isolated from an infant with urinary infection.</title>
        <authorList>
            <person name="Zeng H."/>
        </authorList>
    </citation>
    <scope>NUCLEOTIDE SEQUENCE</scope>
    <source>
        <strain evidence="1">EC1382</strain>
    </source>
</reference>
<protein>
    <submittedName>
        <fullName evidence="1">Uncharacterized protein</fullName>
    </submittedName>
</protein>
<evidence type="ECO:0000313" key="1">
    <source>
        <dbReference type="EMBL" id="WMT64030.1"/>
    </source>
</evidence>
<dbReference type="EMBL" id="CP096849">
    <property type="protein sequence ID" value="WMT64030.1"/>
    <property type="molecule type" value="Genomic_DNA"/>
</dbReference>
<evidence type="ECO:0000313" key="2">
    <source>
        <dbReference type="Proteomes" id="UP001228563"/>
    </source>
</evidence>